<organism evidence="1 2">
    <name type="scientific">Scyliorhinus torazame</name>
    <name type="common">Cloudy catshark</name>
    <name type="synonym">Catulus torazame</name>
    <dbReference type="NCBI Taxonomy" id="75743"/>
    <lineage>
        <taxon>Eukaryota</taxon>
        <taxon>Metazoa</taxon>
        <taxon>Chordata</taxon>
        <taxon>Craniata</taxon>
        <taxon>Vertebrata</taxon>
        <taxon>Chondrichthyes</taxon>
        <taxon>Elasmobranchii</taxon>
        <taxon>Galeomorphii</taxon>
        <taxon>Galeoidea</taxon>
        <taxon>Carcharhiniformes</taxon>
        <taxon>Scyliorhinidae</taxon>
        <taxon>Scyliorhinus</taxon>
    </lineage>
</organism>
<accession>A0A401PS99</accession>
<reference evidence="1 2" key="1">
    <citation type="journal article" date="2018" name="Nat. Ecol. Evol.">
        <title>Shark genomes provide insights into elasmobranch evolution and the origin of vertebrates.</title>
        <authorList>
            <person name="Hara Y"/>
            <person name="Yamaguchi K"/>
            <person name="Onimaru K"/>
            <person name="Kadota M"/>
            <person name="Koyanagi M"/>
            <person name="Keeley SD"/>
            <person name="Tatsumi K"/>
            <person name="Tanaka K"/>
            <person name="Motone F"/>
            <person name="Kageyama Y"/>
            <person name="Nozu R"/>
            <person name="Adachi N"/>
            <person name="Nishimura O"/>
            <person name="Nakagawa R"/>
            <person name="Tanegashima C"/>
            <person name="Kiyatake I"/>
            <person name="Matsumoto R"/>
            <person name="Murakumo K"/>
            <person name="Nishida K"/>
            <person name="Terakita A"/>
            <person name="Kuratani S"/>
            <person name="Sato K"/>
            <person name="Hyodo S Kuraku.S."/>
        </authorList>
    </citation>
    <scope>NUCLEOTIDE SEQUENCE [LARGE SCALE GENOMIC DNA]</scope>
</reference>
<evidence type="ECO:0000313" key="2">
    <source>
        <dbReference type="Proteomes" id="UP000288216"/>
    </source>
</evidence>
<proteinExistence type="predicted"/>
<dbReference type="EMBL" id="BFAA01012582">
    <property type="protein sequence ID" value="GCB75977.1"/>
    <property type="molecule type" value="Genomic_DNA"/>
</dbReference>
<protein>
    <submittedName>
        <fullName evidence="1">Uncharacterized protein</fullName>
    </submittedName>
</protein>
<gene>
    <name evidence="1" type="ORF">scyTo_0018287</name>
</gene>
<keyword evidence="2" id="KW-1185">Reference proteome</keyword>
<dbReference type="Proteomes" id="UP000288216">
    <property type="component" value="Unassembled WGS sequence"/>
</dbReference>
<sequence>MPITLDMRAGVVTRGLKKFGGEMDERFQKHGQELKAPFKTAVEEALGPVREQRHKMTKVVDAQAEKLKGVKEALSQHKDRLASLEAKMRSSGTGIRA</sequence>
<comment type="caution">
    <text evidence="1">The sequence shown here is derived from an EMBL/GenBank/DDBJ whole genome shotgun (WGS) entry which is preliminary data.</text>
</comment>
<name>A0A401PS99_SCYTO</name>
<dbReference type="AlphaFoldDB" id="A0A401PS99"/>
<evidence type="ECO:0000313" key="1">
    <source>
        <dbReference type="EMBL" id="GCB75977.1"/>
    </source>
</evidence>